<proteinExistence type="predicted"/>
<comment type="caution">
    <text evidence="2">The sequence shown here is derived from an EMBL/GenBank/DDBJ whole genome shotgun (WGS) entry which is preliminary data.</text>
</comment>
<sequence length="327" mass="33669">MPHQPPGTPDQKPRQCPGTPSEAPISALAPPSETPTVPRHHRTSCKPPQYPALPPHLPQLKDVDDRLPDPDREPAEGQGPGVGDGGPDLADGGARGAHHGGPPAAEPLHASQPDPAVILREPAEAERLHQQRGHQHQGQRQPEEGVVPPPVVVQRQPQVGAHVPEEDGQGQHDPQAVQPGPVRGRGGGGARLLAPPAAQQRAQAGAAAAPVAGGGVAAVADVQGAALALAGPRSLVQVVQLGEAAARPGAVRLRGHLGFLRESPPPPPPPPPGRTRARPASGWGEEGVREVTSRREGSGGTRGGAPWRPVLALDGSAFSRHILIQIN</sequence>
<feature type="compositionally biased region" description="Low complexity" evidence="1">
    <location>
        <begin position="100"/>
        <end position="110"/>
    </location>
</feature>
<feature type="compositionally biased region" description="Pro residues" evidence="1">
    <location>
        <begin position="263"/>
        <end position="273"/>
    </location>
</feature>
<dbReference type="Proteomes" id="UP001066276">
    <property type="component" value="Chromosome 5"/>
</dbReference>
<feature type="compositionally biased region" description="Low complexity" evidence="1">
    <location>
        <begin position="191"/>
        <end position="207"/>
    </location>
</feature>
<accession>A0AAV7RDJ7</accession>
<feature type="compositionally biased region" description="Basic and acidic residues" evidence="1">
    <location>
        <begin position="59"/>
        <end position="75"/>
    </location>
</feature>
<evidence type="ECO:0000256" key="1">
    <source>
        <dbReference type="SAM" id="MobiDB-lite"/>
    </source>
</evidence>
<dbReference type="AlphaFoldDB" id="A0AAV7RDJ7"/>
<name>A0AAV7RDJ7_PLEWA</name>
<feature type="region of interest" description="Disordered" evidence="1">
    <location>
        <begin position="258"/>
        <end position="307"/>
    </location>
</feature>
<feature type="compositionally biased region" description="Low complexity" evidence="1">
    <location>
        <begin position="138"/>
        <end position="160"/>
    </location>
</feature>
<feature type="compositionally biased region" description="Pro residues" evidence="1">
    <location>
        <begin position="48"/>
        <end position="57"/>
    </location>
</feature>
<feature type="region of interest" description="Disordered" evidence="1">
    <location>
        <begin position="1"/>
        <end position="207"/>
    </location>
</feature>
<keyword evidence="3" id="KW-1185">Reference proteome</keyword>
<gene>
    <name evidence="2" type="ORF">NDU88_001687</name>
</gene>
<evidence type="ECO:0000313" key="3">
    <source>
        <dbReference type="Proteomes" id="UP001066276"/>
    </source>
</evidence>
<reference evidence="2" key="1">
    <citation type="journal article" date="2022" name="bioRxiv">
        <title>Sequencing and chromosome-scale assembly of the giantPleurodeles waltlgenome.</title>
        <authorList>
            <person name="Brown T."/>
            <person name="Elewa A."/>
            <person name="Iarovenko S."/>
            <person name="Subramanian E."/>
            <person name="Araus A.J."/>
            <person name="Petzold A."/>
            <person name="Susuki M."/>
            <person name="Suzuki K.-i.T."/>
            <person name="Hayashi T."/>
            <person name="Toyoda A."/>
            <person name="Oliveira C."/>
            <person name="Osipova E."/>
            <person name="Leigh N.D."/>
            <person name="Simon A."/>
            <person name="Yun M.H."/>
        </authorList>
    </citation>
    <scope>NUCLEOTIDE SEQUENCE</scope>
    <source>
        <strain evidence="2">20211129_DDA</strain>
        <tissue evidence="2">Liver</tissue>
    </source>
</reference>
<evidence type="ECO:0000313" key="2">
    <source>
        <dbReference type="EMBL" id="KAJ1148863.1"/>
    </source>
</evidence>
<feature type="compositionally biased region" description="Basic and acidic residues" evidence="1">
    <location>
        <begin position="286"/>
        <end position="297"/>
    </location>
</feature>
<organism evidence="2 3">
    <name type="scientific">Pleurodeles waltl</name>
    <name type="common">Iberian ribbed newt</name>
    <dbReference type="NCBI Taxonomy" id="8319"/>
    <lineage>
        <taxon>Eukaryota</taxon>
        <taxon>Metazoa</taxon>
        <taxon>Chordata</taxon>
        <taxon>Craniata</taxon>
        <taxon>Vertebrata</taxon>
        <taxon>Euteleostomi</taxon>
        <taxon>Amphibia</taxon>
        <taxon>Batrachia</taxon>
        <taxon>Caudata</taxon>
        <taxon>Salamandroidea</taxon>
        <taxon>Salamandridae</taxon>
        <taxon>Pleurodelinae</taxon>
        <taxon>Pleurodeles</taxon>
    </lineage>
</organism>
<dbReference type="EMBL" id="JANPWB010000009">
    <property type="protein sequence ID" value="KAJ1148863.1"/>
    <property type="molecule type" value="Genomic_DNA"/>
</dbReference>
<protein>
    <submittedName>
        <fullName evidence="2">Uncharacterized protein</fullName>
    </submittedName>
</protein>